<dbReference type="Proteomes" id="UP000077248">
    <property type="component" value="Unassembled WGS sequence"/>
</dbReference>
<organism evidence="2 3">
    <name type="scientific">Alternaria alternata</name>
    <name type="common">Alternaria rot fungus</name>
    <name type="synonym">Torula alternata</name>
    <dbReference type="NCBI Taxonomy" id="5599"/>
    <lineage>
        <taxon>Eukaryota</taxon>
        <taxon>Fungi</taxon>
        <taxon>Dikarya</taxon>
        <taxon>Ascomycota</taxon>
        <taxon>Pezizomycotina</taxon>
        <taxon>Dothideomycetes</taxon>
        <taxon>Pleosporomycetidae</taxon>
        <taxon>Pleosporales</taxon>
        <taxon>Pleosporineae</taxon>
        <taxon>Pleosporaceae</taxon>
        <taxon>Alternaria</taxon>
        <taxon>Alternaria sect. Alternaria</taxon>
        <taxon>Alternaria alternata complex</taxon>
    </lineage>
</organism>
<dbReference type="EMBL" id="KV441476">
    <property type="protein sequence ID" value="OAG21397.1"/>
    <property type="molecule type" value="Genomic_DNA"/>
</dbReference>
<feature type="compositionally biased region" description="Polar residues" evidence="1">
    <location>
        <begin position="183"/>
        <end position="203"/>
    </location>
</feature>
<name>A0A177DPK8_ALTAL</name>
<feature type="compositionally biased region" description="Basic and acidic residues" evidence="1">
    <location>
        <begin position="638"/>
        <end position="650"/>
    </location>
</feature>
<dbReference type="KEGG" id="aalt:CC77DRAFT_932923"/>
<feature type="region of interest" description="Disordered" evidence="1">
    <location>
        <begin position="100"/>
        <end position="207"/>
    </location>
</feature>
<feature type="compositionally biased region" description="Low complexity" evidence="1">
    <location>
        <begin position="114"/>
        <end position="132"/>
    </location>
</feature>
<feature type="compositionally biased region" description="Basic and acidic residues" evidence="1">
    <location>
        <begin position="349"/>
        <end position="360"/>
    </location>
</feature>
<feature type="region of interest" description="Disordered" evidence="1">
    <location>
        <begin position="346"/>
        <end position="368"/>
    </location>
</feature>
<feature type="compositionally biased region" description="Basic and acidic residues" evidence="1">
    <location>
        <begin position="478"/>
        <end position="491"/>
    </location>
</feature>
<dbReference type="OMA" id="MLCHTCS"/>
<evidence type="ECO:0000313" key="2">
    <source>
        <dbReference type="EMBL" id="OAG21397.1"/>
    </source>
</evidence>
<feature type="compositionally biased region" description="Polar residues" evidence="1">
    <location>
        <begin position="160"/>
        <end position="169"/>
    </location>
</feature>
<dbReference type="RefSeq" id="XP_018386818.1">
    <property type="nucleotide sequence ID" value="XM_018534288.1"/>
</dbReference>
<feature type="compositionally biased region" description="Basic and acidic residues" evidence="1">
    <location>
        <begin position="539"/>
        <end position="612"/>
    </location>
</feature>
<keyword evidence="3" id="KW-1185">Reference proteome</keyword>
<gene>
    <name evidence="2" type="ORF">CC77DRAFT_932923</name>
</gene>
<accession>A0A177DPK8</accession>
<proteinExistence type="predicted"/>
<feature type="compositionally biased region" description="Basic and acidic residues" evidence="1">
    <location>
        <begin position="771"/>
        <end position="799"/>
    </location>
</feature>
<sequence>MANEEQRRAFESYMGRTGGSGSGSGSNGQDQNQGQPIPQYPGSFAQPANSYLFRVLEIGLSCPVSRQFPGLEIPPAAPTPPPAASSSVASFPGYQGGYPQAGYGQGTYSQTGIPQRPAPLLDPQAQQQGQQQISTAGPSGYAQVPRDYIPQPPPPLGSNADWQYNNQNSDIDRRRMAPLTSAMVPSSRNMQQDNMESRSQQTSERYHYQRYGQSQATAAPPPQVEEVAVPVMLCHTCSHCGQMRSAGFHRSNPVLPGKPMVPTLCRRCEKKLKSSYRSTSRYTHIRKCTADVPCEWPGECVHIDIEHDERRGRRRSREETYFARYSPSRPRVIRRESSQAYLGLRALQRPREESRAERRTHTFSLSPRRSSRYAREAWLPPDIIRSRATQSDQVYSAPPAPLPSRVSKSDEVWPPPDIVHTHSYRKIDRSPSRRASSRIVELSPSPPPQTRSTRVMYRTESQERRPRSQSRSPVRVSFRTEGRSEEAEARLISHPRPYRSIVRERRSSVKLSDETSSNADSVPRRRLESPSRSILKPIGTDRETSYRRKDTVRESQERMHVEVKGPHVHFGEGGRQEEPVLESRGRPRYLDTRMASDDNYNHYREYSRHRVVDGPPPESPTQDFERIRIRHSSPSPRKQYEEEIRIDRQRRLSPSPPLSRRYEETRFRRTSPLTARHTPRAPPSSPSPERPPQPLYRHVTRTRALERTGHVTPPSDCRRQEEDNTDSESAHSGEITEVRSWKGIDENGQPATFVEERRTMRMIDQGSERGGLAREYRDMGKGQRSDARDRVTSRSWKDV</sequence>
<dbReference type="GeneID" id="29119882"/>
<evidence type="ECO:0000313" key="3">
    <source>
        <dbReference type="Proteomes" id="UP000077248"/>
    </source>
</evidence>
<feature type="compositionally biased region" description="Gly residues" evidence="1">
    <location>
        <begin position="16"/>
        <end position="26"/>
    </location>
</feature>
<dbReference type="AlphaFoldDB" id="A0A177DPK8"/>
<reference evidence="2 3" key="1">
    <citation type="submission" date="2016-05" db="EMBL/GenBank/DDBJ databases">
        <title>Comparative analysis of secretome profiles of manganese(II)-oxidizing ascomycete fungi.</title>
        <authorList>
            <consortium name="DOE Joint Genome Institute"/>
            <person name="Zeiner C.A."/>
            <person name="Purvine S.O."/>
            <person name="Zink E.M."/>
            <person name="Wu S."/>
            <person name="Pasa-Tolic L."/>
            <person name="Chaput D.L."/>
            <person name="Haridas S."/>
            <person name="Grigoriev I.V."/>
            <person name="Santelli C.M."/>
            <person name="Hansel C.M."/>
        </authorList>
    </citation>
    <scope>NUCLEOTIDE SEQUENCE [LARGE SCALE GENOMIC DNA]</scope>
    <source>
        <strain evidence="2 3">SRC1lrK2f</strain>
    </source>
</reference>
<evidence type="ECO:0000256" key="1">
    <source>
        <dbReference type="SAM" id="MobiDB-lite"/>
    </source>
</evidence>
<feature type="compositionally biased region" description="Basic and acidic residues" evidence="1">
    <location>
        <begin position="716"/>
        <end position="745"/>
    </location>
</feature>
<protein>
    <submittedName>
        <fullName evidence="2">Uncharacterized protein</fullName>
    </submittedName>
</protein>
<feature type="region of interest" description="Disordered" evidence="1">
    <location>
        <begin position="1"/>
        <end position="44"/>
    </location>
</feature>
<dbReference type="VEuPathDB" id="FungiDB:CC77DRAFT_932923"/>
<feature type="region of interest" description="Disordered" evidence="1">
    <location>
        <begin position="503"/>
        <end position="799"/>
    </location>
</feature>
<feature type="region of interest" description="Disordered" evidence="1">
    <location>
        <begin position="389"/>
        <end position="491"/>
    </location>
</feature>
<feature type="compositionally biased region" description="Basic and acidic residues" evidence="1">
    <location>
        <begin position="503"/>
        <end position="513"/>
    </location>
</feature>
<feature type="compositionally biased region" description="Basic and acidic residues" evidence="1">
    <location>
        <begin position="1"/>
        <end position="10"/>
    </location>
</feature>
<feature type="compositionally biased region" description="Pro residues" evidence="1">
    <location>
        <begin position="680"/>
        <end position="694"/>
    </location>
</feature>